<comment type="caution">
    <text evidence="1">The sequence shown here is derived from an EMBL/GenBank/DDBJ whole genome shotgun (WGS) entry which is preliminary data.</text>
</comment>
<evidence type="ECO:0008006" key="3">
    <source>
        <dbReference type="Google" id="ProtNLM"/>
    </source>
</evidence>
<sequence>MDNHNFQFGDQRNTDVKLLIMFSDGLEYSGGPVYFHSQVLKKSKYFEPRLPERWSADMSSFTEIKLTVPPNAVPQNYIKCINLMYSSYQSDISFSGVDETLDILPVALELLFDEGIQACMQYLEAVCWTPQQKPRIRALLSYLQVIKCGVSIEMRNSACTDLLWLFNLIRLCKRNVFEAVFRIFVDDKEIADNGRGASHGAP</sequence>
<proteinExistence type="predicted"/>
<dbReference type="PANTHER" id="PTHR31060">
    <property type="entry name" value="OSJNBA0011J08.25 PROTEIN-RELATED"/>
    <property type="match status" value="1"/>
</dbReference>
<dbReference type="OMA" id="HITSPHC"/>
<name>A0AA38CBG4_TAXCH</name>
<dbReference type="InterPro" id="IPR038920">
    <property type="entry name" value="At3g05675-like"/>
</dbReference>
<dbReference type="Proteomes" id="UP000824469">
    <property type="component" value="Unassembled WGS sequence"/>
</dbReference>
<evidence type="ECO:0000313" key="1">
    <source>
        <dbReference type="EMBL" id="KAH9295648.1"/>
    </source>
</evidence>
<keyword evidence="2" id="KW-1185">Reference proteome</keyword>
<dbReference type="PANTHER" id="PTHR31060:SF37">
    <property type="entry name" value="BTB DOMAIN-CONTAINING PROTEIN"/>
    <property type="match status" value="1"/>
</dbReference>
<accession>A0AA38CBG4</accession>
<organism evidence="1 2">
    <name type="scientific">Taxus chinensis</name>
    <name type="common">Chinese yew</name>
    <name type="synonym">Taxus wallichiana var. chinensis</name>
    <dbReference type="NCBI Taxonomy" id="29808"/>
    <lineage>
        <taxon>Eukaryota</taxon>
        <taxon>Viridiplantae</taxon>
        <taxon>Streptophyta</taxon>
        <taxon>Embryophyta</taxon>
        <taxon>Tracheophyta</taxon>
        <taxon>Spermatophyta</taxon>
        <taxon>Pinopsida</taxon>
        <taxon>Pinidae</taxon>
        <taxon>Conifers II</taxon>
        <taxon>Cupressales</taxon>
        <taxon>Taxaceae</taxon>
        <taxon>Taxus</taxon>
    </lineage>
</organism>
<evidence type="ECO:0000313" key="2">
    <source>
        <dbReference type="Proteomes" id="UP000824469"/>
    </source>
</evidence>
<gene>
    <name evidence="1" type="ORF">KI387_039236</name>
</gene>
<reference evidence="1 2" key="1">
    <citation type="journal article" date="2021" name="Nat. Plants">
        <title>The Taxus genome provides insights into paclitaxel biosynthesis.</title>
        <authorList>
            <person name="Xiong X."/>
            <person name="Gou J."/>
            <person name="Liao Q."/>
            <person name="Li Y."/>
            <person name="Zhou Q."/>
            <person name="Bi G."/>
            <person name="Li C."/>
            <person name="Du R."/>
            <person name="Wang X."/>
            <person name="Sun T."/>
            <person name="Guo L."/>
            <person name="Liang H."/>
            <person name="Lu P."/>
            <person name="Wu Y."/>
            <person name="Zhang Z."/>
            <person name="Ro D.K."/>
            <person name="Shang Y."/>
            <person name="Huang S."/>
            <person name="Yan J."/>
        </authorList>
    </citation>
    <scope>NUCLEOTIDE SEQUENCE [LARGE SCALE GENOMIC DNA]</scope>
    <source>
        <strain evidence="1">Ta-2019</strain>
    </source>
</reference>
<dbReference type="EMBL" id="JAHRHJ020000011">
    <property type="protein sequence ID" value="KAH9295648.1"/>
    <property type="molecule type" value="Genomic_DNA"/>
</dbReference>
<dbReference type="AlphaFoldDB" id="A0AA38CBG4"/>
<protein>
    <recommendedName>
        <fullName evidence="3">BTB domain-containing protein</fullName>
    </recommendedName>
</protein>